<gene>
    <name evidence="1" type="ORF">GLRG_10516</name>
</gene>
<dbReference type="STRING" id="645133.E3QWY4"/>
<reference evidence="2" key="1">
    <citation type="journal article" date="2012" name="Nat. Genet.">
        <title>Lifestyle transitions in plant pathogenic Colletotrichum fungi deciphered by genome and transcriptome analyses.</title>
        <authorList>
            <person name="O'Connell R.J."/>
            <person name="Thon M.R."/>
            <person name="Hacquard S."/>
            <person name="Amyotte S.G."/>
            <person name="Kleemann J."/>
            <person name="Torres M.F."/>
            <person name="Damm U."/>
            <person name="Buiate E.A."/>
            <person name="Epstein L."/>
            <person name="Alkan N."/>
            <person name="Altmueller J."/>
            <person name="Alvarado-Balderrama L."/>
            <person name="Bauser C.A."/>
            <person name="Becker C."/>
            <person name="Birren B.W."/>
            <person name="Chen Z."/>
            <person name="Choi J."/>
            <person name="Crouch J.A."/>
            <person name="Duvick J.P."/>
            <person name="Farman M.A."/>
            <person name="Gan P."/>
            <person name="Heiman D."/>
            <person name="Henrissat B."/>
            <person name="Howard R.J."/>
            <person name="Kabbage M."/>
            <person name="Koch C."/>
            <person name="Kracher B."/>
            <person name="Kubo Y."/>
            <person name="Law A.D."/>
            <person name="Lebrun M.-H."/>
            <person name="Lee Y.-H."/>
            <person name="Miyara I."/>
            <person name="Moore N."/>
            <person name="Neumann U."/>
            <person name="Nordstroem K."/>
            <person name="Panaccione D.G."/>
            <person name="Panstruga R."/>
            <person name="Place M."/>
            <person name="Proctor R.H."/>
            <person name="Prusky D."/>
            <person name="Rech G."/>
            <person name="Reinhardt R."/>
            <person name="Rollins J.A."/>
            <person name="Rounsley S."/>
            <person name="Schardl C.L."/>
            <person name="Schwartz D.C."/>
            <person name="Shenoy N."/>
            <person name="Shirasu K."/>
            <person name="Sikhakolli U.R."/>
            <person name="Stueber K."/>
            <person name="Sukno S.A."/>
            <person name="Sweigard J.A."/>
            <person name="Takano Y."/>
            <person name="Takahara H."/>
            <person name="Trail F."/>
            <person name="van der Does H.C."/>
            <person name="Voll L.M."/>
            <person name="Will I."/>
            <person name="Young S."/>
            <person name="Zeng Q."/>
            <person name="Zhang J."/>
            <person name="Zhou S."/>
            <person name="Dickman M.B."/>
            <person name="Schulze-Lefert P."/>
            <person name="Ver Loren van Themaat E."/>
            <person name="Ma L.-J."/>
            <person name="Vaillancourt L.J."/>
        </authorList>
    </citation>
    <scope>NUCLEOTIDE SEQUENCE [LARGE SCALE GENOMIC DNA]</scope>
    <source>
        <strain evidence="2">M1.001 / M2 / FGSC 10212</strain>
    </source>
</reference>
<dbReference type="InterPro" id="IPR032466">
    <property type="entry name" value="Metal_Hydrolase"/>
</dbReference>
<organism evidence="2">
    <name type="scientific">Colletotrichum graminicola (strain M1.001 / M2 / FGSC 10212)</name>
    <name type="common">Maize anthracnose fungus</name>
    <name type="synonym">Glomerella graminicola</name>
    <dbReference type="NCBI Taxonomy" id="645133"/>
    <lineage>
        <taxon>Eukaryota</taxon>
        <taxon>Fungi</taxon>
        <taxon>Dikarya</taxon>
        <taxon>Ascomycota</taxon>
        <taxon>Pezizomycotina</taxon>
        <taxon>Sordariomycetes</taxon>
        <taxon>Hypocreomycetidae</taxon>
        <taxon>Glomerellales</taxon>
        <taxon>Glomerellaceae</taxon>
        <taxon>Colletotrichum</taxon>
        <taxon>Colletotrichum graminicola species complex</taxon>
    </lineage>
</organism>
<dbReference type="HOGENOM" id="CLU_2849569_0_0_1"/>
<accession>E3QWY4</accession>
<proteinExistence type="predicted"/>
<dbReference type="EMBL" id="GG697392">
    <property type="protein sequence ID" value="EFQ35372.1"/>
    <property type="molecule type" value="Genomic_DNA"/>
</dbReference>
<dbReference type="Gene3D" id="3.20.20.140">
    <property type="entry name" value="Metal-dependent hydrolases"/>
    <property type="match status" value="1"/>
</dbReference>
<evidence type="ECO:0008006" key="3">
    <source>
        <dbReference type="Google" id="ProtNLM"/>
    </source>
</evidence>
<dbReference type="Proteomes" id="UP000008782">
    <property type="component" value="Unassembled WGS sequence"/>
</dbReference>
<dbReference type="SUPFAM" id="SSF51556">
    <property type="entry name" value="Metallo-dependent hydrolases"/>
    <property type="match status" value="1"/>
</dbReference>
<dbReference type="AlphaFoldDB" id="E3QWY4"/>
<evidence type="ECO:0000313" key="1">
    <source>
        <dbReference type="EMBL" id="EFQ35372.1"/>
    </source>
</evidence>
<keyword evidence="2" id="KW-1185">Reference proteome</keyword>
<protein>
    <recommendedName>
        <fullName evidence="3">Amidohydrolase-related domain-containing protein</fullName>
    </recommendedName>
</protein>
<dbReference type="RefSeq" id="XP_008099392.1">
    <property type="nucleotide sequence ID" value="XM_008101201.1"/>
</dbReference>
<evidence type="ECO:0000313" key="2">
    <source>
        <dbReference type="Proteomes" id="UP000008782"/>
    </source>
</evidence>
<dbReference type="OrthoDB" id="432010at2759"/>
<dbReference type="GeneID" id="24415881"/>
<name>E3QWY4_COLGM</name>
<dbReference type="VEuPathDB" id="FungiDB:GLRG_10516"/>
<sequence length="65" mass="7380">MACLLRETRAERVVFSVDYPFSGNREGRDFMHELRGSGLVSEAEWEGIAWRDAKGLLKLNVEPAL</sequence>